<keyword evidence="1" id="KW-0862">Zinc</keyword>
<keyword evidence="1" id="KW-0479">Metal-binding</keyword>
<gene>
    <name evidence="5" type="ORF">KC19_7G159400</name>
</gene>
<organism evidence="5 6">
    <name type="scientific">Ceratodon purpureus</name>
    <name type="common">Fire moss</name>
    <name type="synonym">Dicranum purpureum</name>
    <dbReference type="NCBI Taxonomy" id="3225"/>
    <lineage>
        <taxon>Eukaryota</taxon>
        <taxon>Viridiplantae</taxon>
        <taxon>Streptophyta</taxon>
        <taxon>Embryophyta</taxon>
        <taxon>Bryophyta</taxon>
        <taxon>Bryophytina</taxon>
        <taxon>Bryopsida</taxon>
        <taxon>Dicranidae</taxon>
        <taxon>Pseudoditrichales</taxon>
        <taxon>Ditrichaceae</taxon>
        <taxon>Ceratodon</taxon>
    </lineage>
</organism>
<evidence type="ECO:0000259" key="4">
    <source>
        <dbReference type="PROSITE" id="PS50089"/>
    </source>
</evidence>
<name>A0A8T0HFH2_CERPU</name>
<feature type="coiled-coil region" evidence="2">
    <location>
        <begin position="863"/>
        <end position="918"/>
    </location>
</feature>
<dbReference type="Pfam" id="PF13920">
    <property type="entry name" value="zf-C3HC4_3"/>
    <property type="match status" value="1"/>
</dbReference>
<evidence type="ECO:0000313" key="5">
    <source>
        <dbReference type="EMBL" id="KAG0567772.1"/>
    </source>
</evidence>
<dbReference type="PANTHER" id="PTHR12109:SF5">
    <property type="entry name" value="RING-TYPE DOMAIN-CONTAINING PROTEIN"/>
    <property type="match status" value="1"/>
</dbReference>
<protein>
    <recommendedName>
        <fullName evidence="4">RING-type domain-containing protein</fullName>
    </recommendedName>
</protein>
<dbReference type="PANTHER" id="PTHR12109">
    <property type="entry name" value="RING FINGER PROTEIN 141-RELATED"/>
    <property type="match status" value="1"/>
</dbReference>
<keyword evidence="1" id="KW-0863">Zinc-finger</keyword>
<dbReference type="InterPro" id="IPR001841">
    <property type="entry name" value="Znf_RING"/>
</dbReference>
<dbReference type="GO" id="GO:0008270">
    <property type="term" value="F:zinc ion binding"/>
    <property type="evidence" value="ECO:0007669"/>
    <property type="project" value="UniProtKB-KW"/>
</dbReference>
<comment type="caution">
    <text evidence="5">The sequence shown here is derived from an EMBL/GenBank/DDBJ whole genome shotgun (WGS) entry which is preliminary data.</text>
</comment>
<evidence type="ECO:0000256" key="3">
    <source>
        <dbReference type="SAM" id="MobiDB-lite"/>
    </source>
</evidence>
<dbReference type="SUPFAM" id="SSF57850">
    <property type="entry name" value="RING/U-box"/>
    <property type="match status" value="1"/>
</dbReference>
<accession>A0A8T0HFH2</accession>
<reference evidence="5" key="1">
    <citation type="submission" date="2020-06" db="EMBL/GenBank/DDBJ databases">
        <title>WGS assembly of Ceratodon purpureus strain R40.</title>
        <authorList>
            <person name="Carey S.B."/>
            <person name="Jenkins J."/>
            <person name="Shu S."/>
            <person name="Lovell J.T."/>
            <person name="Sreedasyam A."/>
            <person name="Maumus F."/>
            <person name="Tiley G.P."/>
            <person name="Fernandez-Pozo N."/>
            <person name="Barry K."/>
            <person name="Chen C."/>
            <person name="Wang M."/>
            <person name="Lipzen A."/>
            <person name="Daum C."/>
            <person name="Saski C.A."/>
            <person name="Payton A.C."/>
            <person name="Mcbreen J.C."/>
            <person name="Conrad R.E."/>
            <person name="Kollar L.M."/>
            <person name="Olsson S."/>
            <person name="Huttunen S."/>
            <person name="Landis J.B."/>
            <person name="Wickett N.J."/>
            <person name="Johnson M.G."/>
            <person name="Rensing S.A."/>
            <person name="Grimwood J."/>
            <person name="Schmutz J."/>
            <person name="Mcdaniel S.F."/>
        </authorList>
    </citation>
    <scope>NUCLEOTIDE SEQUENCE</scope>
    <source>
        <strain evidence="5">R40</strain>
    </source>
</reference>
<dbReference type="Gene3D" id="3.30.40.10">
    <property type="entry name" value="Zinc/RING finger domain, C3HC4 (zinc finger)"/>
    <property type="match status" value="1"/>
</dbReference>
<proteinExistence type="predicted"/>
<evidence type="ECO:0000313" key="6">
    <source>
        <dbReference type="Proteomes" id="UP000822688"/>
    </source>
</evidence>
<dbReference type="InterPro" id="IPR013083">
    <property type="entry name" value="Znf_RING/FYVE/PHD"/>
</dbReference>
<keyword evidence="6" id="KW-1185">Reference proteome</keyword>
<dbReference type="EMBL" id="CM026428">
    <property type="protein sequence ID" value="KAG0567772.1"/>
    <property type="molecule type" value="Genomic_DNA"/>
</dbReference>
<dbReference type="InterPro" id="IPR047126">
    <property type="entry name" value="RNF141-like"/>
</dbReference>
<evidence type="ECO:0000256" key="2">
    <source>
        <dbReference type="SAM" id="Coils"/>
    </source>
</evidence>
<keyword evidence="2" id="KW-0175">Coiled coil</keyword>
<feature type="region of interest" description="Disordered" evidence="3">
    <location>
        <begin position="41"/>
        <end position="64"/>
    </location>
</feature>
<evidence type="ECO:0000256" key="1">
    <source>
        <dbReference type="PROSITE-ProRule" id="PRU00175"/>
    </source>
</evidence>
<dbReference type="SMART" id="SM00184">
    <property type="entry name" value="RING"/>
    <property type="match status" value="1"/>
</dbReference>
<sequence length="978" mass="111363">MYICLEPLHLFFSFVGSMQTVGVKQKIQTFIPKVKWRWRSSSGSSLEGEGEGTSSRSSTSELPPHIGLSTFFAHKGVRMEDLLTPPDTPRWTVQSKTLFSNNEGESTFMSSQDISSLKMFLLEPIDGCHPTLILETISSIISKAMVVAMKGRRELAAFCNLLKPVLEEIMNSKEVVRAWIEQEDVQAQLFEVLCKVTELTVLLLATHNSPDRMIETTDTRYLVDTMEALCVVFKMNAYFTMRMERGLTRNLLIHPARVESAIQVPGYFVRVRDRGVTNEPLYYCSRDGINHRGRECGKGCCDSQSKNDAILVQLSCLMGRSLYGNGYKFIMEMLIHFKEYPLRLLEALFKILATLSFVPTGEKVFCKEDATGRKVLLGIQESFFNGLCQRMFHYLKKSIDAVEGDPMDVEYILDSLTSIVRDMHTISFLGSRTATGDLAGQLQLALWEAYIEKGIHWNACASIGDILECTFTDPRNALFSTTAFLRWLNNGDIIFELISFDYDLDYVPAVEDFVGKISKRGLLQQQHLMRLLVDDNSGMKPGEERHTSPHDLIVTSVMDHLHPNEISSEVLSQTVEWLERTKDSSSYSLEEQIPVQRFMSILEKLAGCDKDRTQKERILNLFWKHTGSAPAADLVNCMTKIADCYEPVHEFQSLQMESCLELKGEKDFLQACSSADADTNFINYLSGANCQSAAYAEKAKVWKEKEKVFYLTSLPQLEHLLTFDIPYSRLNISNECFQRLNMAQRLVASLQTPSQSTLASSMASAMSPEMQTLEALEKESKSFLELDTKIQNLNKKHFRLFEVLKREQHERLLEFFQDCQREKQSVMREVLYSKAKVAACTKRAQLDVEMSSDAILSRMLQRAEGVVKEVIEMEEKHKKLEEEMQRLELEKKKVVGAIKEIEQKHEQKEEQKQEEKPKPCAICYKEFGNSIQRGCFSPCGHASVCYDCALREKNGRGRCPFCQTDISSVCVVPSKIFF</sequence>
<dbReference type="Proteomes" id="UP000822688">
    <property type="component" value="Chromosome 7"/>
</dbReference>
<feature type="compositionally biased region" description="Low complexity" evidence="3">
    <location>
        <begin position="41"/>
        <end position="62"/>
    </location>
</feature>
<feature type="domain" description="RING-type" evidence="4">
    <location>
        <begin position="920"/>
        <end position="963"/>
    </location>
</feature>
<dbReference type="AlphaFoldDB" id="A0A8T0HFH2"/>
<dbReference type="PROSITE" id="PS50089">
    <property type="entry name" value="ZF_RING_2"/>
    <property type="match status" value="1"/>
</dbReference>